<dbReference type="Gene3D" id="3.40.50.720">
    <property type="entry name" value="NAD(P)-binding Rossmann-like Domain"/>
    <property type="match status" value="1"/>
</dbReference>
<evidence type="ECO:0000313" key="2">
    <source>
        <dbReference type="EMBL" id="MDP9847150.1"/>
    </source>
</evidence>
<protein>
    <submittedName>
        <fullName evidence="2">Nucleoside-diphosphate-sugar epimerase</fullName>
    </submittedName>
</protein>
<comment type="caution">
    <text evidence="2">The sequence shown here is derived from an EMBL/GenBank/DDBJ whole genome shotgun (WGS) entry which is preliminary data.</text>
</comment>
<keyword evidence="3" id="KW-1185">Reference proteome</keyword>
<evidence type="ECO:0000256" key="1">
    <source>
        <dbReference type="SAM" id="MobiDB-lite"/>
    </source>
</evidence>
<gene>
    <name evidence="2" type="ORF">J2853_006361</name>
</gene>
<reference evidence="2 3" key="1">
    <citation type="submission" date="2023-07" db="EMBL/GenBank/DDBJ databases">
        <title>Sequencing the genomes of 1000 actinobacteria strains.</title>
        <authorList>
            <person name="Klenk H.-P."/>
        </authorList>
    </citation>
    <scope>NUCLEOTIDE SEQUENCE [LARGE SCALE GENOMIC DNA]</scope>
    <source>
        <strain evidence="2 3">DSM 46740</strain>
    </source>
</reference>
<organism evidence="2 3">
    <name type="scientific">Streptosporangium lutulentum</name>
    <dbReference type="NCBI Taxonomy" id="1461250"/>
    <lineage>
        <taxon>Bacteria</taxon>
        <taxon>Bacillati</taxon>
        <taxon>Actinomycetota</taxon>
        <taxon>Actinomycetes</taxon>
        <taxon>Streptosporangiales</taxon>
        <taxon>Streptosporangiaceae</taxon>
        <taxon>Streptosporangium</taxon>
    </lineage>
</organism>
<sequence length="85" mass="9239">MPAREGVLNVLRAATVVDVRDQMDLRIRAMTTPEAAGRRFLGTGEFMWMRDIACALRNGLGDQGTRVPTRQPPVAGERPSAKAGC</sequence>
<proteinExistence type="predicted"/>
<evidence type="ECO:0000313" key="3">
    <source>
        <dbReference type="Proteomes" id="UP001225356"/>
    </source>
</evidence>
<accession>A0ABT9QK76</accession>
<name>A0ABT9QK76_9ACTN</name>
<dbReference type="EMBL" id="JAUSQU010000001">
    <property type="protein sequence ID" value="MDP9847150.1"/>
    <property type="molecule type" value="Genomic_DNA"/>
</dbReference>
<dbReference type="Proteomes" id="UP001225356">
    <property type="component" value="Unassembled WGS sequence"/>
</dbReference>
<feature type="region of interest" description="Disordered" evidence="1">
    <location>
        <begin position="60"/>
        <end position="85"/>
    </location>
</feature>